<organism evidence="10">
    <name type="scientific">freshwater metagenome</name>
    <dbReference type="NCBI Taxonomy" id="449393"/>
    <lineage>
        <taxon>unclassified sequences</taxon>
        <taxon>metagenomes</taxon>
        <taxon>ecological metagenomes</taxon>
    </lineage>
</organism>
<dbReference type="InterPro" id="IPR023459">
    <property type="entry name" value="Tscrpt_elong_fac_GreA/B_fam"/>
</dbReference>
<dbReference type="HAMAP" id="MF_00105">
    <property type="entry name" value="GreA_GreB"/>
    <property type="match status" value="1"/>
</dbReference>
<dbReference type="InterPro" id="IPR028624">
    <property type="entry name" value="Tscrpt_elong_fac_GreA/B"/>
</dbReference>
<evidence type="ECO:0000256" key="3">
    <source>
        <dbReference type="ARBA" id="ARBA00023015"/>
    </source>
</evidence>
<name>A0A6J6SZ15_9ZZZZ</name>
<keyword evidence="3" id="KW-0805">Transcription regulation</keyword>
<dbReference type="InterPro" id="IPR022691">
    <property type="entry name" value="Tscrpt_elong_fac_GreA/B_N"/>
</dbReference>
<dbReference type="GO" id="GO:0006354">
    <property type="term" value="P:DNA-templated transcription elongation"/>
    <property type="evidence" value="ECO:0007669"/>
    <property type="project" value="TreeGrafter"/>
</dbReference>
<accession>A0A6J6SZ15</accession>
<evidence type="ECO:0000313" key="11">
    <source>
        <dbReference type="EMBL" id="CAB4905159.1"/>
    </source>
</evidence>
<evidence type="ECO:0000256" key="6">
    <source>
        <dbReference type="ARBA" id="ARBA00024916"/>
    </source>
</evidence>
<dbReference type="InterPro" id="IPR018151">
    <property type="entry name" value="TF_GreA/GreB_CS"/>
</dbReference>
<dbReference type="PIRSF" id="PIRSF006092">
    <property type="entry name" value="GreA_GreB"/>
    <property type="match status" value="1"/>
</dbReference>
<dbReference type="PANTHER" id="PTHR30437">
    <property type="entry name" value="TRANSCRIPTION ELONGATION FACTOR GREA"/>
    <property type="match status" value="1"/>
</dbReference>
<evidence type="ECO:0000259" key="9">
    <source>
        <dbReference type="Pfam" id="PF03449"/>
    </source>
</evidence>
<dbReference type="AlphaFoldDB" id="A0A6J6SZ15"/>
<proteinExistence type="inferred from homology"/>
<dbReference type="Pfam" id="PF03449">
    <property type="entry name" value="GreA_GreB_N"/>
    <property type="match status" value="1"/>
</dbReference>
<dbReference type="GO" id="GO:0032784">
    <property type="term" value="P:regulation of DNA-templated transcription elongation"/>
    <property type="evidence" value="ECO:0007669"/>
    <property type="project" value="InterPro"/>
</dbReference>
<dbReference type="GO" id="GO:0003677">
    <property type="term" value="F:DNA binding"/>
    <property type="evidence" value="ECO:0007669"/>
    <property type="project" value="UniProtKB-KW"/>
</dbReference>
<dbReference type="InterPro" id="IPR001437">
    <property type="entry name" value="Tscrpt_elong_fac_GreA/B_C"/>
</dbReference>
<dbReference type="FunFam" id="1.10.287.180:FF:000001">
    <property type="entry name" value="Transcription elongation factor GreA"/>
    <property type="match status" value="1"/>
</dbReference>
<evidence type="ECO:0000256" key="1">
    <source>
        <dbReference type="ARBA" id="ARBA00008213"/>
    </source>
</evidence>
<evidence type="ECO:0000259" key="8">
    <source>
        <dbReference type="Pfam" id="PF01272"/>
    </source>
</evidence>
<dbReference type="InterPro" id="IPR036953">
    <property type="entry name" value="GreA/GreB_C_sf"/>
</dbReference>
<dbReference type="SUPFAM" id="SSF46557">
    <property type="entry name" value="GreA transcript cleavage protein, N-terminal domain"/>
    <property type="match status" value="1"/>
</dbReference>
<dbReference type="Pfam" id="PF01272">
    <property type="entry name" value="GreA_GreB"/>
    <property type="match status" value="1"/>
</dbReference>
<dbReference type="EMBL" id="CAFBMG010000078">
    <property type="protein sequence ID" value="CAB4905159.1"/>
    <property type="molecule type" value="Genomic_DNA"/>
</dbReference>
<protein>
    <recommendedName>
        <fullName evidence="2">Transcription elongation factor GreA</fullName>
    </recommendedName>
    <alternativeName>
        <fullName evidence="7">Transcript cleavage factor GreA</fullName>
    </alternativeName>
</protein>
<dbReference type="Gene3D" id="1.10.287.180">
    <property type="entry name" value="Transcription elongation factor, GreA/GreB, N-terminal domain"/>
    <property type="match status" value="1"/>
</dbReference>
<evidence type="ECO:0000256" key="2">
    <source>
        <dbReference type="ARBA" id="ARBA00013729"/>
    </source>
</evidence>
<dbReference type="EMBL" id="CAEZYU010000037">
    <property type="protein sequence ID" value="CAB4740112.1"/>
    <property type="molecule type" value="Genomic_DNA"/>
</dbReference>
<gene>
    <name evidence="10" type="ORF">UFOPK2766_00975</name>
    <name evidence="11" type="ORF">UFOPK3519_01058</name>
</gene>
<evidence type="ECO:0000256" key="5">
    <source>
        <dbReference type="ARBA" id="ARBA00023163"/>
    </source>
</evidence>
<feature type="domain" description="Transcription elongation factor GreA/GreB N-terminal" evidence="9">
    <location>
        <begin position="7"/>
        <end position="75"/>
    </location>
</feature>
<comment type="function">
    <text evidence="6">Necessary for efficient RNA polymerase transcription elongation past template-encoded arresting sites. The arresting sites in DNA have the property of trapping a certain fraction of elongating RNA polymerases that pass through, resulting in locked ternary complexes. Cleavage of the nascent transcript by cleavage factors such as GreA or GreB allows the resumption of elongation from the new 3'terminus. GreA releases sequences of 2 to 3 nucleotides.</text>
</comment>
<evidence type="ECO:0000256" key="7">
    <source>
        <dbReference type="ARBA" id="ARBA00030776"/>
    </source>
</evidence>
<reference evidence="10" key="1">
    <citation type="submission" date="2020-05" db="EMBL/GenBank/DDBJ databases">
        <authorList>
            <person name="Chiriac C."/>
            <person name="Salcher M."/>
            <person name="Ghai R."/>
            <person name="Kavagutti S V."/>
        </authorList>
    </citation>
    <scope>NUCLEOTIDE SEQUENCE</scope>
</reference>
<dbReference type="SUPFAM" id="SSF54534">
    <property type="entry name" value="FKBP-like"/>
    <property type="match status" value="1"/>
</dbReference>
<keyword evidence="4" id="KW-0238">DNA-binding</keyword>
<dbReference type="Gene3D" id="3.10.50.30">
    <property type="entry name" value="Transcription elongation factor, GreA/GreB, C-terminal domain"/>
    <property type="match status" value="1"/>
</dbReference>
<sequence length="156" mass="17260">MAQNHELSQAAYDRLVEELEYLRTHGRIELADKIERAREHGDLKENAEYHAAKEEKAKMEGRVAQLFGILENYTIVDNSGSETVLSGSIVVLKYSDEGDDEAERYLIGSIEERRDDVHLVSPTSPLGEKLLGSSIGATISYESPGGTLEVILLGIE</sequence>
<dbReference type="PROSITE" id="PS00829">
    <property type="entry name" value="GREAB_1"/>
    <property type="match status" value="1"/>
</dbReference>
<comment type="similarity">
    <text evidence="1">Belongs to the GreA/GreB family.</text>
</comment>
<evidence type="ECO:0000256" key="4">
    <source>
        <dbReference type="ARBA" id="ARBA00023125"/>
    </source>
</evidence>
<keyword evidence="5" id="KW-0804">Transcription</keyword>
<feature type="domain" description="Transcription elongation factor GreA/GreB C-terminal" evidence="8">
    <location>
        <begin position="82"/>
        <end position="155"/>
    </location>
</feature>
<dbReference type="PANTHER" id="PTHR30437:SF4">
    <property type="entry name" value="TRANSCRIPTION ELONGATION FACTOR GREA"/>
    <property type="match status" value="1"/>
</dbReference>
<dbReference type="InterPro" id="IPR036805">
    <property type="entry name" value="Tscrpt_elong_fac_GreA/B_N_sf"/>
</dbReference>
<evidence type="ECO:0000313" key="10">
    <source>
        <dbReference type="EMBL" id="CAB4740112.1"/>
    </source>
</evidence>
<dbReference type="GO" id="GO:0070063">
    <property type="term" value="F:RNA polymerase binding"/>
    <property type="evidence" value="ECO:0007669"/>
    <property type="project" value="InterPro"/>
</dbReference>